<reference evidence="1 2" key="1">
    <citation type="submission" date="2020-07" db="EMBL/GenBank/DDBJ databases">
        <title>Complete Genome Sequence of an acetic acid bacterium, Acetobacter aceti JCM20276.</title>
        <authorList>
            <person name="Hirose Y."/>
            <person name="Mihara H."/>
        </authorList>
    </citation>
    <scope>NUCLEOTIDE SEQUENCE [LARGE SCALE GENOMIC DNA]</scope>
    <source>
        <strain evidence="1 2">JCM20276</strain>
    </source>
</reference>
<dbReference type="CDD" id="cd00093">
    <property type="entry name" value="HTH_XRE"/>
    <property type="match status" value="1"/>
</dbReference>
<sequence>MLPVQSKMARVAVGWGVRELATAADVSPNTIARFERGDPLKESTVSAIRTALEAAGVEFIEENGGGAGVRLRKI</sequence>
<name>A0A6S6PEU5_ACEAC</name>
<accession>A0A6S6PEU5</accession>
<dbReference type="GO" id="GO:0003677">
    <property type="term" value="F:DNA binding"/>
    <property type="evidence" value="ECO:0007669"/>
    <property type="project" value="InterPro"/>
</dbReference>
<dbReference type="SUPFAM" id="SSF47413">
    <property type="entry name" value="lambda repressor-like DNA-binding domains"/>
    <property type="match status" value="1"/>
</dbReference>
<proteinExistence type="predicted"/>
<dbReference type="InterPro" id="IPR010982">
    <property type="entry name" value="Lambda_DNA-bd_dom_sf"/>
</dbReference>
<dbReference type="EMBL" id="AP023326">
    <property type="protein sequence ID" value="BCI65486.1"/>
    <property type="molecule type" value="Genomic_DNA"/>
</dbReference>
<gene>
    <name evidence="1" type="ORF">AAJCM20276_01100</name>
</gene>
<evidence type="ECO:0000313" key="1">
    <source>
        <dbReference type="EMBL" id="BCI65486.1"/>
    </source>
</evidence>
<dbReference type="Pfam" id="PF13560">
    <property type="entry name" value="HTH_31"/>
    <property type="match status" value="1"/>
</dbReference>
<dbReference type="Proteomes" id="UP000515220">
    <property type="component" value="Chromosome"/>
</dbReference>
<dbReference type="InterPro" id="IPR001387">
    <property type="entry name" value="Cro/C1-type_HTH"/>
</dbReference>
<dbReference type="Gene3D" id="1.10.260.40">
    <property type="entry name" value="lambda repressor-like DNA-binding domains"/>
    <property type="match status" value="1"/>
</dbReference>
<organism evidence="1 2">
    <name type="scientific">Acetobacter aceti</name>
    <dbReference type="NCBI Taxonomy" id="435"/>
    <lineage>
        <taxon>Bacteria</taxon>
        <taxon>Pseudomonadati</taxon>
        <taxon>Pseudomonadota</taxon>
        <taxon>Alphaproteobacteria</taxon>
        <taxon>Acetobacterales</taxon>
        <taxon>Acetobacteraceae</taxon>
        <taxon>Acetobacter</taxon>
        <taxon>Acetobacter subgen. Acetobacter</taxon>
    </lineage>
</organism>
<dbReference type="AlphaFoldDB" id="A0A6S6PEU5"/>
<evidence type="ECO:0000313" key="2">
    <source>
        <dbReference type="Proteomes" id="UP000515220"/>
    </source>
</evidence>
<protein>
    <submittedName>
        <fullName evidence="1">Transcriptional regulator</fullName>
    </submittedName>
</protein>